<dbReference type="Pfam" id="PF00657">
    <property type="entry name" value="Lipase_GDSL"/>
    <property type="match status" value="1"/>
</dbReference>
<dbReference type="PANTHER" id="PTHR45642">
    <property type="entry name" value="GDSL ESTERASE/LIPASE EXL3"/>
    <property type="match status" value="1"/>
</dbReference>
<dbReference type="SUPFAM" id="SSF52266">
    <property type="entry name" value="SGNH hydrolase"/>
    <property type="match status" value="1"/>
</dbReference>
<sequence length="455" mass="48319">MALLLRLLLLASALAIAVLPAALSRNLHSATQDGSAAGSTAGPSSATKTIVVLGDSLSDTGNLFNQTRGVVPNPGAYWRGRFSSGPNWVDHLAQIANTGSNASVTVLNYAYGGATACANVPGTSRTIPSLSEQLNMFLARETTEGASPSAAATFAASTRTSRLKLYKGRSAADSDGGPLCQMPAWPQAKPSADSDDGGDDSERLFVVFVGHNDLLSLHDSEWNDPRVVQAAVTNMTYCIVDVLDRLMASLTQQRQQQKARQQYQLLPDADSDDPSSPFLAAGDADTVTLTGPRDRVVLWNLAPLETAPAVPDAIRPKVATAVATANLALEAMLTPLRARYGASGGPGGPNAGRDNGWLSLDLYDIHGTCFCAQHHTAKYGFRNASQYCVHVDRVEDVDGISVAARLTRVSAVAQRDNVCSRPEDCLWYDSLHPTSLAQRLAFAEPFARQLGWQLG</sequence>
<keyword evidence="2 4" id="KW-0732">Signal</keyword>
<accession>A0AAD3DXF4</accession>
<evidence type="ECO:0000256" key="3">
    <source>
        <dbReference type="SAM" id="MobiDB-lite"/>
    </source>
</evidence>
<evidence type="ECO:0000256" key="2">
    <source>
        <dbReference type="ARBA" id="ARBA00022729"/>
    </source>
</evidence>
<evidence type="ECO:0000256" key="4">
    <source>
        <dbReference type="SAM" id="SignalP"/>
    </source>
</evidence>
<dbReference type="EMBL" id="BMAR01000033">
    <property type="protein sequence ID" value="GFR49815.1"/>
    <property type="molecule type" value="Genomic_DNA"/>
</dbReference>
<keyword evidence="6" id="KW-1185">Reference proteome</keyword>
<proteinExistence type="inferred from homology"/>
<organism evidence="5 6">
    <name type="scientific">Astrephomene gubernaculifera</name>
    <dbReference type="NCBI Taxonomy" id="47775"/>
    <lineage>
        <taxon>Eukaryota</taxon>
        <taxon>Viridiplantae</taxon>
        <taxon>Chlorophyta</taxon>
        <taxon>core chlorophytes</taxon>
        <taxon>Chlorophyceae</taxon>
        <taxon>CS clade</taxon>
        <taxon>Chlamydomonadales</taxon>
        <taxon>Astrephomenaceae</taxon>
        <taxon>Astrephomene</taxon>
    </lineage>
</organism>
<dbReference type="GO" id="GO:0006629">
    <property type="term" value="P:lipid metabolic process"/>
    <property type="evidence" value="ECO:0007669"/>
    <property type="project" value="InterPro"/>
</dbReference>
<dbReference type="PROSITE" id="PS01098">
    <property type="entry name" value="LIPASE_GDSL_SER"/>
    <property type="match status" value="1"/>
</dbReference>
<dbReference type="InterPro" id="IPR001087">
    <property type="entry name" value="GDSL"/>
</dbReference>
<dbReference type="InterPro" id="IPR050592">
    <property type="entry name" value="GDSL_lipolytic_enzyme"/>
</dbReference>
<reference evidence="5 6" key="1">
    <citation type="journal article" date="2021" name="Sci. Rep.">
        <title>Genome sequencing of the multicellular alga Astrephomene provides insights into convergent evolution of germ-soma differentiation.</title>
        <authorList>
            <person name="Yamashita S."/>
            <person name="Yamamoto K."/>
            <person name="Matsuzaki R."/>
            <person name="Suzuki S."/>
            <person name="Yamaguchi H."/>
            <person name="Hirooka S."/>
            <person name="Minakuchi Y."/>
            <person name="Miyagishima S."/>
            <person name="Kawachi M."/>
            <person name="Toyoda A."/>
            <person name="Nozaki H."/>
        </authorList>
    </citation>
    <scope>NUCLEOTIDE SEQUENCE [LARGE SCALE GENOMIC DNA]</scope>
    <source>
        <strain evidence="5 6">NIES-4017</strain>
    </source>
</reference>
<dbReference type="Gene3D" id="3.40.50.1110">
    <property type="entry name" value="SGNH hydrolase"/>
    <property type="match status" value="2"/>
</dbReference>
<dbReference type="InterPro" id="IPR036514">
    <property type="entry name" value="SGNH_hydro_sf"/>
</dbReference>
<feature type="chain" id="PRO_5041984061" evidence="4">
    <location>
        <begin position="25"/>
        <end position="455"/>
    </location>
</feature>
<evidence type="ECO:0000256" key="1">
    <source>
        <dbReference type="ARBA" id="ARBA00008668"/>
    </source>
</evidence>
<dbReference type="Proteomes" id="UP001054857">
    <property type="component" value="Unassembled WGS sequence"/>
</dbReference>
<dbReference type="PANTHER" id="PTHR45642:SF139">
    <property type="entry name" value="SGNH HYDROLASE-TYPE ESTERASE DOMAIN-CONTAINING PROTEIN"/>
    <property type="match status" value="1"/>
</dbReference>
<comment type="caution">
    <text evidence="5">The sequence shown here is derived from an EMBL/GenBank/DDBJ whole genome shotgun (WGS) entry which is preliminary data.</text>
</comment>
<dbReference type="GO" id="GO:0016298">
    <property type="term" value="F:lipase activity"/>
    <property type="evidence" value="ECO:0007669"/>
    <property type="project" value="InterPro"/>
</dbReference>
<name>A0AAD3DXF4_9CHLO</name>
<feature type="compositionally biased region" description="Low complexity" evidence="3">
    <location>
        <begin position="259"/>
        <end position="281"/>
    </location>
</feature>
<protein>
    <submittedName>
        <fullName evidence="5">Uncharacterized protein</fullName>
    </submittedName>
</protein>
<feature type="region of interest" description="Disordered" evidence="3">
    <location>
        <begin position="169"/>
        <end position="198"/>
    </location>
</feature>
<evidence type="ECO:0000313" key="5">
    <source>
        <dbReference type="EMBL" id="GFR49815.1"/>
    </source>
</evidence>
<feature type="signal peptide" evidence="4">
    <location>
        <begin position="1"/>
        <end position="24"/>
    </location>
</feature>
<feature type="region of interest" description="Disordered" evidence="3">
    <location>
        <begin position="259"/>
        <end position="283"/>
    </location>
</feature>
<gene>
    <name evidence="5" type="ORF">Agub_g11755</name>
</gene>
<evidence type="ECO:0000313" key="6">
    <source>
        <dbReference type="Proteomes" id="UP001054857"/>
    </source>
</evidence>
<dbReference type="InterPro" id="IPR008265">
    <property type="entry name" value="Lipase_GDSL_AS"/>
</dbReference>
<dbReference type="AlphaFoldDB" id="A0AAD3DXF4"/>
<comment type="similarity">
    <text evidence="1">Belongs to the 'GDSL' lipolytic enzyme family.</text>
</comment>